<evidence type="ECO:0000313" key="1">
    <source>
        <dbReference type="EMBL" id="RFM34853.1"/>
    </source>
</evidence>
<keyword evidence="2" id="KW-1185">Reference proteome</keyword>
<protein>
    <submittedName>
        <fullName evidence="1">Uncharacterized protein</fullName>
    </submittedName>
</protein>
<name>A0A3E1P3R8_9BACT</name>
<reference evidence="1 2" key="1">
    <citation type="submission" date="2018-08" db="EMBL/GenBank/DDBJ databases">
        <title>Chitinophaga sp. K20C18050901, a novel bacterium isolated from forest soil.</title>
        <authorList>
            <person name="Wang C."/>
        </authorList>
    </citation>
    <scope>NUCLEOTIDE SEQUENCE [LARGE SCALE GENOMIC DNA]</scope>
    <source>
        <strain evidence="1 2">K20C18050901</strain>
    </source>
</reference>
<gene>
    <name evidence="1" type="ORF">DXN04_11520</name>
</gene>
<sequence>MYMKQLKTTSSVNTCPAISIGQIILDDSNYITMWGNLQQGDNWTRCDFVTTYEVLNTMLRYVQDRNDAVQMTIVKKLEDMQQIPEIIDLEAELGSAVVFDNMNFLLSRPGFRDQGTWIEYTDGECYYIEQVTPAIPVKNTQYDKKIGQCMDMLYMSYELYLGYLELDFDEDGARQKADLVDDLKYTLAYYAWKERTI</sequence>
<dbReference type="AlphaFoldDB" id="A0A3E1P3R8"/>
<evidence type="ECO:0000313" key="2">
    <source>
        <dbReference type="Proteomes" id="UP000261174"/>
    </source>
</evidence>
<dbReference type="Proteomes" id="UP000261174">
    <property type="component" value="Unassembled WGS sequence"/>
</dbReference>
<dbReference type="EMBL" id="QTJV01000003">
    <property type="protein sequence ID" value="RFM34853.1"/>
    <property type="molecule type" value="Genomic_DNA"/>
</dbReference>
<accession>A0A3E1P3R8</accession>
<proteinExistence type="predicted"/>
<organism evidence="1 2">
    <name type="scientific">Chitinophaga silvisoli</name>
    <dbReference type="NCBI Taxonomy" id="2291814"/>
    <lineage>
        <taxon>Bacteria</taxon>
        <taxon>Pseudomonadati</taxon>
        <taxon>Bacteroidota</taxon>
        <taxon>Chitinophagia</taxon>
        <taxon>Chitinophagales</taxon>
        <taxon>Chitinophagaceae</taxon>
        <taxon>Chitinophaga</taxon>
    </lineage>
</organism>
<comment type="caution">
    <text evidence="1">The sequence shown here is derived from an EMBL/GenBank/DDBJ whole genome shotgun (WGS) entry which is preliminary data.</text>
</comment>